<accession>A0A849AAC7</accession>
<reference evidence="3 4" key="1">
    <citation type="submission" date="2020-05" db="EMBL/GenBank/DDBJ databases">
        <title>Nakamurella sp. DB0629 isolated from air conditioner.</title>
        <authorList>
            <person name="Kim D.H."/>
            <person name="Kim D.-U."/>
        </authorList>
    </citation>
    <scope>NUCLEOTIDE SEQUENCE [LARGE SCALE GENOMIC DNA]</scope>
    <source>
        <strain evidence="3 4">DB0629</strain>
    </source>
</reference>
<dbReference type="RefSeq" id="WP_171199768.1">
    <property type="nucleotide sequence ID" value="NZ_JABEND010000005.1"/>
</dbReference>
<evidence type="ECO:0000313" key="3">
    <source>
        <dbReference type="EMBL" id="NNG36071.1"/>
    </source>
</evidence>
<sequence>MIDNASGSDGWQASDLGDGLYLPPPGDGYPMHPPPAAPADTGATPAAPQPDAYSGAPPGAFPAAPYPLVWLSSEPGAPWRGYGPPPSAYPYQSPYYPAGPRPANNLGVGGFVCGLLGVIGWWAPVVGLVLGVLGVVLSASGLVSANRTGSGRGLAIAGLVLGIIAVPMALLMTVLLVSYGSIWG</sequence>
<dbReference type="EMBL" id="JABEND010000005">
    <property type="protein sequence ID" value="NNG36071.1"/>
    <property type="molecule type" value="Genomic_DNA"/>
</dbReference>
<feature type="compositionally biased region" description="Low complexity" evidence="1">
    <location>
        <begin position="38"/>
        <end position="54"/>
    </location>
</feature>
<keyword evidence="4" id="KW-1185">Reference proteome</keyword>
<dbReference type="AlphaFoldDB" id="A0A849AAC7"/>
<feature type="transmembrane region" description="Helical" evidence="2">
    <location>
        <begin position="154"/>
        <end position="179"/>
    </location>
</feature>
<feature type="compositionally biased region" description="Pro residues" evidence="1">
    <location>
        <begin position="22"/>
        <end position="37"/>
    </location>
</feature>
<feature type="region of interest" description="Disordered" evidence="1">
    <location>
        <begin position="1"/>
        <end position="54"/>
    </location>
</feature>
<dbReference type="Proteomes" id="UP000562984">
    <property type="component" value="Unassembled WGS sequence"/>
</dbReference>
<name>A0A849AAC7_9ACTN</name>
<protein>
    <recommendedName>
        <fullName evidence="5">DUF4190 domain-containing protein</fullName>
    </recommendedName>
</protein>
<keyword evidence="2" id="KW-1133">Transmembrane helix</keyword>
<organism evidence="3 4">
    <name type="scientific">Nakamurella aerolata</name>
    <dbReference type="NCBI Taxonomy" id="1656892"/>
    <lineage>
        <taxon>Bacteria</taxon>
        <taxon>Bacillati</taxon>
        <taxon>Actinomycetota</taxon>
        <taxon>Actinomycetes</taxon>
        <taxon>Nakamurellales</taxon>
        <taxon>Nakamurellaceae</taxon>
        <taxon>Nakamurella</taxon>
    </lineage>
</organism>
<keyword evidence="2" id="KW-0812">Transmembrane</keyword>
<evidence type="ECO:0008006" key="5">
    <source>
        <dbReference type="Google" id="ProtNLM"/>
    </source>
</evidence>
<evidence type="ECO:0000256" key="1">
    <source>
        <dbReference type="SAM" id="MobiDB-lite"/>
    </source>
</evidence>
<evidence type="ECO:0000256" key="2">
    <source>
        <dbReference type="SAM" id="Phobius"/>
    </source>
</evidence>
<gene>
    <name evidence="3" type="ORF">HKD39_10160</name>
</gene>
<feature type="transmembrane region" description="Helical" evidence="2">
    <location>
        <begin position="121"/>
        <end position="142"/>
    </location>
</feature>
<keyword evidence="2" id="KW-0472">Membrane</keyword>
<comment type="caution">
    <text evidence="3">The sequence shown here is derived from an EMBL/GenBank/DDBJ whole genome shotgun (WGS) entry which is preliminary data.</text>
</comment>
<proteinExistence type="predicted"/>
<feature type="compositionally biased region" description="Polar residues" evidence="1">
    <location>
        <begin position="1"/>
        <end position="11"/>
    </location>
</feature>
<evidence type="ECO:0000313" key="4">
    <source>
        <dbReference type="Proteomes" id="UP000562984"/>
    </source>
</evidence>